<dbReference type="VEuPathDB" id="TriTrypDB:C4B63_72g34"/>
<sequence length="208" mass="23318">MDGQAVGRTLEKDDGVEQFRPPHPRLTLLTSDKEWPCSGVVGRYIRDCHVNCEVERVWQTVKGDVTEWFSGRPEEQFTPHPRVLIATLGIGRSVVAGSYLLYQLLHCDAEQLPMVAHFMVSGTYLLEKTARTVSEYMGESSFVKVLKGLPRRGVKGFIVYDVAEPDNRLSTCLSSLEWGMLVVTTPEAKIHGHWASERRAARICDGLS</sequence>
<dbReference type="VEuPathDB" id="TriTrypDB:ECC02_010198"/>
<evidence type="ECO:0000313" key="4">
    <source>
        <dbReference type="EMBL" id="PWU97409.1"/>
    </source>
</evidence>
<feature type="region of interest" description="Disordered" evidence="1">
    <location>
        <begin position="1"/>
        <end position="21"/>
    </location>
</feature>
<accession>A0A2V2VLU6</accession>
<dbReference type="Proteomes" id="UP000246078">
    <property type="component" value="Unassembled WGS sequence"/>
</dbReference>
<dbReference type="Pfam" id="PF07999">
    <property type="entry name" value="RHSP"/>
    <property type="match status" value="1"/>
</dbReference>
<dbReference type="Pfam" id="PF20445">
    <property type="entry name" value="RHS_N"/>
    <property type="match status" value="1"/>
</dbReference>
<evidence type="ECO:0000259" key="3">
    <source>
        <dbReference type="Pfam" id="PF20445"/>
    </source>
</evidence>
<dbReference type="InterPro" id="IPR006518">
    <property type="entry name" value="Trypano_RHS"/>
</dbReference>
<evidence type="ECO:0000259" key="2">
    <source>
        <dbReference type="Pfam" id="PF07999"/>
    </source>
</evidence>
<dbReference type="VEuPathDB" id="TriTrypDB:C3747_243g45"/>
<evidence type="ECO:0000256" key="1">
    <source>
        <dbReference type="SAM" id="MobiDB-lite"/>
    </source>
</evidence>
<evidence type="ECO:0000313" key="5">
    <source>
        <dbReference type="Proteomes" id="UP000246078"/>
    </source>
</evidence>
<dbReference type="VEuPathDB" id="TriTrypDB:TcCL_Unassigned01816"/>
<dbReference type="InterPro" id="IPR046835">
    <property type="entry name" value="RHS_N"/>
</dbReference>
<dbReference type="VEuPathDB" id="TriTrypDB:TCSYLVIO_008767"/>
<dbReference type="VEuPathDB" id="TriTrypDB:TcG_11537"/>
<dbReference type="EMBL" id="PRFC01000243">
    <property type="protein sequence ID" value="PWU97409.1"/>
    <property type="molecule type" value="Genomic_DNA"/>
</dbReference>
<dbReference type="AlphaFoldDB" id="A0A2V2VLU6"/>
<proteinExistence type="predicted"/>
<feature type="domain" description="Retrotransposon hot spot protein,C-terminal" evidence="2">
    <location>
        <begin position="83"/>
        <end position="204"/>
    </location>
</feature>
<reference evidence="4 5" key="1">
    <citation type="journal article" date="2018" name="Microb. Genom.">
        <title>Expanding an expanded genome: long-read sequencing of Trypanosoma cruzi.</title>
        <authorList>
            <person name="Berna L."/>
            <person name="Rodriguez M."/>
            <person name="Chiribao M.L."/>
            <person name="Parodi-Talice A."/>
            <person name="Pita S."/>
            <person name="Rijo G."/>
            <person name="Alvarez-Valin F."/>
            <person name="Robello C."/>
        </authorList>
    </citation>
    <scope>NUCLEOTIDE SEQUENCE [LARGE SCALE GENOMIC DNA]</scope>
    <source>
        <strain evidence="4 5">TCC</strain>
    </source>
</reference>
<name>A0A2V2VLU6_TRYCR</name>
<dbReference type="VEuPathDB" id="TriTrypDB:TCDM_10076"/>
<comment type="caution">
    <text evidence="4">The sequence shown here is derived from an EMBL/GenBank/DDBJ whole genome shotgun (WGS) entry which is preliminary data.</text>
</comment>
<organism evidence="4 5">
    <name type="scientific">Trypanosoma cruzi</name>
    <dbReference type="NCBI Taxonomy" id="5693"/>
    <lineage>
        <taxon>Eukaryota</taxon>
        <taxon>Discoba</taxon>
        <taxon>Euglenozoa</taxon>
        <taxon>Kinetoplastea</taxon>
        <taxon>Metakinetoplastina</taxon>
        <taxon>Trypanosomatida</taxon>
        <taxon>Trypanosomatidae</taxon>
        <taxon>Trypanosoma</taxon>
        <taxon>Schizotrypanum</taxon>
    </lineage>
</organism>
<protein>
    <submittedName>
        <fullName evidence="4">Putative retrotransposon hot spot (RHS) protein</fullName>
    </submittedName>
</protein>
<dbReference type="InterPro" id="IPR046836">
    <property type="entry name" value="RHS_C"/>
</dbReference>
<gene>
    <name evidence="4" type="ORF">C3747_243g45</name>
</gene>
<feature type="domain" description="Retrotransposon hot spot protein N-terminal" evidence="3">
    <location>
        <begin position="4"/>
        <end position="80"/>
    </location>
</feature>
<dbReference type="NCBIfam" id="TIGR01631">
    <property type="entry name" value="Trypano_RHS"/>
    <property type="match status" value="1"/>
</dbReference>
<dbReference type="VEuPathDB" id="TriTrypDB:TcYC6_0142880"/>